<dbReference type="EMBL" id="CABL01000016">
    <property type="protein sequence ID" value="CBH75858.1"/>
    <property type="molecule type" value="Genomic_DNA"/>
</dbReference>
<dbReference type="PANTHER" id="PTHR22976">
    <property type="entry name" value="BIOTIN SYNTHASE"/>
    <property type="match status" value="1"/>
</dbReference>
<comment type="pathway">
    <text evidence="2">Cofactor biosynthesis; biotin biosynthesis; biotin from 7,8-diaminononanoate: step 2/2.</text>
</comment>
<evidence type="ECO:0000256" key="7">
    <source>
        <dbReference type="ARBA" id="ARBA00022691"/>
    </source>
</evidence>
<keyword evidence="11" id="KW-0408">Iron</keyword>
<evidence type="ECO:0000256" key="5">
    <source>
        <dbReference type="ARBA" id="ARBA00022485"/>
    </source>
</evidence>
<dbReference type="GO" id="GO:0046872">
    <property type="term" value="F:metal ion binding"/>
    <property type="evidence" value="ECO:0007669"/>
    <property type="project" value="UniProtKB-KW"/>
</dbReference>
<evidence type="ECO:0000256" key="3">
    <source>
        <dbReference type="ARBA" id="ARBA00010765"/>
    </source>
</evidence>
<keyword evidence="7" id="KW-0949">S-adenosyl-L-methionine</keyword>
<evidence type="ECO:0000256" key="13">
    <source>
        <dbReference type="ARBA" id="ARBA00034078"/>
    </source>
</evidence>
<accession>E6PHC0</accession>
<dbReference type="InterPro" id="IPR024177">
    <property type="entry name" value="Biotin_synthase"/>
</dbReference>
<dbReference type="InterPro" id="IPR007197">
    <property type="entry name" value="rSAM"/>
</dbReference>
<evidence type="ECO:0000256" key="4">
    <source>
        <dbReference type="ARBA" id="ARBA00012236"/>
    </source>
</evidence>
<comment type="similarity">
    <text evidence="3">Belongs to the radical SAM superfamily. Biotin synthase family.</text>
</comment>
<dbReference type="GO" id="GO:0051539">
    <property type="term" value="F:4 iron, 4 sulfur cluster binding"/>
    <property type="evidence" value="ECO:0007669"/>
    <property type="project" value="UniProtKB-KW"/>
</dbReference>
<dbReference type="PROSITE" id="PS51918">
    <property type="entry name" value="RADICAL_SAM"/>
    <property type="match status" value="1"/>
</dbReference>
<dbReference type="SFLD" id="SFLDG01278">
    <property type="entry name" value="biotin_synthase_like"/>
    <property type="match status" value="1"/>
</dbReference>
<dbReference type="HAMAP" id="MF_01694">
    <property type="entry name" value="BioB"/>
    <property type="match status" value="1"/>
</dbReference>
<keyword evidence="10" id="KW-0093">Biotin biosynthesis</keyword>
<sequence>MSHPAIERARERVIHGRIPADAELLREIAAIPAEEVPALLELADAVRTEYCGNGIAVEVLYNAKRGGCSEDCNFCSQSARFATDVEPEPLSDVEGFLEAARDAHRRGATEFCIVVAVRGPSKRVLERVCEATQRIKAELPLTVAVSLGILTEEHLAALAAAGVDKVNHNLESSERYFPKVCTTHTFEERLRTARSVKAHHLELCCGGIIGMGETIEDRIDFLMTLQELRPEEVPINFLNPRPGTPFGSYSLLEPSEALRFVAMARLALPASLIRFAGGREVTLAGLQDLGMRSGASGIVLGDYLTTGGRADAEDFAMLDRLGFEVLA</sequence>
<dbReference type="UniPathway" id="UPA00078">
    <property type="reaction ID" value="UER00162"/>
</dbReference>
<dbReference type="InterPro" id="IPR006638">
    <property type="entry name" value="Elp3/MiaA/NifB-like_rSAM"/>
</dbReference>
<dbReference type="GO" id="GO:0009102">
    <property type="term" value="P:biotin biosynthetic process"/>
    <property type="evidence" value="ECO:0007669"/>
    <property type="project" value="UniProtKB-UniPathway"/>
</dbReference>
<reference evidence="15" key="1">
    <citation type="submission" date="2009-10" db="EMBL/GenBank/DDBJ databases">
        <title>Diversity of trophic interactions inside an arsenic-rich microbial ecosystem.</title>
        <authorList>
            <person name="Bertin P.N."/>
            <person name="Heinrich-Salmeron A."/>
            <person name="Pelletier E."/>
            <person name="Goulhen-Chollet F."/>
            <person name="Arsene-Ploetze F."/>
            <person name="Gallien S."/>
            <person name="Calteau A."/>
            <person name="Vallenet D."/>
            <person name="Casiot C."/>
            <person name="Chane-Woon-Ming B."/>
            <person name="Giloteaux L."/>
            <person name="Barakat M."/>
            <person name="Bonnefoy V."/>
            <person name="Bruneel O."/>
            <person name="Chandler M."/>
            <person name="Cleiss J."/>
            <person name="Duran R."/>
            <person name="Elbaz-Poulichet F."/>
            <person name="Fonknechten N."/>
            <person name="Lauga B."/>
            <person name="Mornico D."/>
            <person name="Ortet P."/>
            <person name="Schaeffer C."/>
            <person name="Siguier P."/>
            <person name="Alexander Thil Smith A."/>
            <person name="Van Dorsselaer A."/>
            <person name="Weissenbach J."/>
            <person name="Medigue C."/>
            <person name="Le Paslier D."/>
        </authorList>
    </citation>
    <scope>NUCLEOTIDE SEQUENCE</scope>
</reference>
<dbReference type="PANTHER" id="PTHR22976:SF2">
    <property type="entry name" value="BIOTIN SYNTHASE, MITOCHONDRIAL"/>
    <property type="match status" value="1"/>
</dbReference>
<comment type="cofactor">
    <cofactor evidence="13">
        <name>[2Fe-2S] cluster</name>
        <dbReference type="ChEBI" id="CHEBI:190135"/>
    </cofactor>
</comment>
<evidence type="ECO:0000313" key="15">
    <source>
        <dbReference type="EMBL" id="CBH75858.1"/>
    </source>
</evidence>
<feature type="domain" description="Radical SAM core" evidence="14">
    <location>
        <begin position="50"/>
        <end position="279"/>
    </location>
</feature>
<dbReference type="SMART" id="SM00876">
    <property type="entry name" value="BATS"/>
    <property type="match status" value="1"/>
</dbReference>
<dbReference type="SFLD" id="SFLDG01060">
    <property type="entry name" value="BATS_domain_containing"/>
    <property type="match status" value="1"/>
</dbReference>
<dbReference type="GO" id="GO:0004076">
    <property type="term" value="F:biotin synthase activity"/>
    <property type="evidence" value="ECO:0007669"/>
    <property type="project" value="UniProtKB-EC"/>
</dbReference>
<evidence type="ECO:0000256" key="6">
    <source>
        <dbReference type="ARBA" id="ARBA00022679"/>
    </source>
</evidence>
<dbReference type="InterPro" id="IPR013785">
    <property type="entry name" value="Aldolase_TIM"/>
</dbReference>
<dbReference type="PIRSF" id="PIRSF001619">
    <property type="entry name" value="Biotin_synth"/>
    <property type="match status" value="1"/>
</dbReference>
<evidence type="ECO:0000256" key="2">
    <source>
        <dbReference type="ARBA" id="ARBA00004942"/>
    </source>
</evidence>
<dbReference type="NCBIfam" id="TIGR00433">
    <property type="entry name" value="bioB"/>
    <property type="match status" value="1"/>
</dbReference>
<dbReference type="AlphaFoldDB" id="E6PHC0"/>
<keyword evidence="8" id="KW-0001">2Fe-2S</keyword>
<evidence type="ECO:0000256" key="11">
    <source>
        <dbReference type="ARBA" id="ARBA00023004"/>
    </source>
</evidence>
<proteinExistence type="inferred from homology"/>
<dbReference type="InterPro" id="IPR002684">
    <property type="entry name" value="Biotin_synth/BioAB"/>
</dbReference>
<keyword evidence="9" id="KW-0479">Metal-binding</keyword>
<evidence type="ECO:0000256" key="9">
    <source>
        <dbReference type="ARBA" id="ARBA00022723"/>
    </source>
</evidence>
<evidence type="ECO:0000259" key="14">
    <source>
        <dbReference type="PROSITE" id="PS51918"/>
    </source>
</evidence>
<name>E6PHC0_9ZZZZ</name>
<dbReference type="InterPro" id="IPR010722">
    <property type="entry name" value="BATS_dom"/>
</dbReference>
<evidence type="ECO:0000256" key="10">
    <source>
        <dbReference type="ARBA" id="ARBA00022756"/>
    </source>
</evidence>
<evidence type="ECO:0000256" key="1">
    <source>
        <dbReference type="ARBA" id="ARBA00001966"/>
    </source>
</evidence>
<dbReference type="CDD" id="cd01335">
    <property type="entry name" value="Radical_SAM"/>
    <property type="match status" value="1"/>
</dbReference>
<dbReference type="SUPFAM" id="SSF102114">
    <property type="entry name" value="Radical SAM enzymes"/>
    <property type="match status" value="1"/>
</dbReference>
<dbReference type="InterPro" id="IPR058240">
    <property type="entry name" value="rSAM_sf"/>
</dbReference>
<dbReference type="Gene3D" id="3.20.20.70">
    <property type="entry name" value="Aldolase class I"/>
    <property type="match status" value="1"/>
</dbReference>
<keyword evidence="12" id="KW-0411">Iron-sulfur</keyword>
<keyword evidence="5" id="KW-0004">4Fe-4S</keyword>
<dbReference type="Pfam" id="PF06968">
    <property type="entry name" value="BATS"/>
    <property type="match status" value="1"/>
</dbReference>
<dbReference type="SMART" id="SM00729">
    <property type="entry name" value="Elp3"/>
    <property type="match status" value="1"/>
</dbReference>
<dbReference type="SFLD" id="SFLDS00029">
    <property type="entry name" value="Radical_SAM"/>
    <property type="match status" value="1"/>
</dbReference>
<protein>
    <recommendedName>
        <fullName evidence="4">biotin synthase</fullName>
        <ecNumber evidence="4">2.8.1.6</ecNumber>
    </recommendedName>
</protein>
<dbReference type="GO" id="GO:0051537">
    <property type="term" value="F:2 iron, 2 sulfur cluster binding"/>
    <property type="evidence" value="ECO:0007669"/>
    <property type="project" value="UniProtKB-KW"/>
</dbReference>
<keyword evidence="6 15" id="KW-0808">Transferase</keyword>
<gene>
    <name evidence="15" type="primary">bioB</name>
    <name evidence="15" type="ORF">CARN1_1256</name>
</gene>
<evidence type="ECO:0000256" key="8">
    <source>
        <dbReference type="ARBA" id="ARBA00022714"/>
    </source>
</evidence>
<comment type="caution">
    <text evidence="15">The sequence shown here is derived from an EMBL/GenBank/DDBJ whole genome shotgun (WGS) entry which is preliminary data.</text>
</comment>
<organism evidence="15">
    <name type="scientific">mine drainage metagenome</name>
    <dbReference type="NCBI Taxonomy" id="410659"/>
    <lineage>
        <taxon>unclassified sequences</taxon>
        <taxon>metagenomes</taxon>
        <taxon>ecological metagenomes</taxon>
    </lineage>
</organism>
<dbReference type="Pfam" id="PF04055">
    <property type="entry name" value="Radical_SAM"/>
    <property type="match status" value="1"/>
</dbReference>
<dbReference type="EC" id="2.8.1.6" evidence="4"/>
<comment type="cofactor">
    <cofactor evidence="1">
        <name>[4Fe-4S] cluster</name>
        <dbReference type="ChEBI" id="CHEBI:49883"/>
    </cofactor>
</comment>
<evidence type="ECO:0000256" key="12">
    <source>
        <dbReference type="ARBA" id="ARBA00023014"/>
    </source>
</evidence>